<dbReference type="GeneID" id="62208937"/>
<organism evidence="1 2">
    <name type="scientific">Alternaria burnsii</name>
    <dbReference type="NCBI Taxonomy" id="1187904"/>
    <lineage>
        <taxon>Eukaryota</taxon>
        <taxon>Fungi</taxon>
        <taxon>Dikarya</taxon>
        <taxon>Ascomycota</taxon>
        <taxon>Pezizomycotina</taxon>
        <taxon>Dothideomycetes</taxon>
        <taxon>Pleosporomycetidae</taxon>
        <taxon>Pleosporales</taxon>
        <taxon>Pleosporineae</taxon>
        <taxon>Pleosporaceae</taxon>
        <taxon>Alternaria</taxon>
        <taxon>Alternaria sect. Alternaria</taxon>
    </lineage>
</organism>
<dbReference type="AlphaFoldDB" id="A0A8H7EB69"/>
<dbReference type="EMBL" id="JAAABM010000024">
    <property type="protein sequence ID" value="KAF7671151.1"/>
    <property type="molecule type" value="Genomic_DNA"/>
</dbReference>
<proteinExistence type="predicted"/>
<reference evidence="1" key="1">
    <citation type="submission" date="2020-01" db="EMBL/GenBank/DDBJ databases">
        <authorList>
            <person name="Feng Z.H.Z."/>
        </authorList>
    </citation>
    <scope>NUCLEOTIDE SEQUENCE</scope>
    <source>
        <strain evidence="1">CBS107.38</strain>
    </source>
</reference>
<sequence>MRRRAAEVEKVRQLQKQGAKPAFLSIGGSPTASQGLDYGITYWDLERRSQAGGQDFGSGSTTMLGTMCGSSSTPMLGTMWGLTADAIQVAKYADHKLRARSLHGTKTSSGHNGELPHSAVAFVTPLGFIQQFARTIYKHAGAHQWAGIIMARYSPTSVRNSLEILLMDCCSRLNNKFATGITSFTDANWRNMELVLMGTSLVEEFRIEIVVTLCSILSSDHSSDHPSLREIRPDWSDQTQEFKLHQKRLELNQAPITLPSDWIESSEFCNKDAASAVIEAMISEPRSTDILKRFALDVRRELYDDDSIAMRNIETIVSETKYRSTLHGYEATFQMRWSIEKFMQDQYREDIPRFGSVLTLTGSALYAQASTCANYIEMTWPSTGTFFLELLDAIHASMVASDTARPVQIDLESDRGLSINFNVIYEPDLDPFATFLAHATERSLLVEFAQQLSWFSSAFTTSPSKKQLAYSSPSLAQMREGVFEITINCELIDESEKACWMPLFDGACIVSGFPISERADEVGLEASLELLAGLSGARHVFEYDGGLVMKGFSHIFVPVRRQLDRVQWHAVSSPDQETPLSYQDGISRCASRAMLEEVNLQDLASLRAIVGWCSEATICLGSSHANYENIDYTKTEEANSGPRCTGGSLGFQQFGVAALDVRFGLKDGKSHFHRSGPYQRIIQFAEGSPIVLHDVDGKQSWLVPATNVMLHIVQHRHRLEPFQANGKTISLDTNIVSGSSAKEILLNNRTIVLFEDDKHTFMDEILDIWSLLDFLLAQNINRQRETPGVCMPSSVHESIYGFEFKSIVHQDALYKLKKTTVRRNHGGWIKLIEDIDALVLFANGFGDVILPAGGSDNLLCHKWRRVPDGQDYLTTTTDVLQRLFDKAGSRLDRKYLTTKNKLRWHQGSSTLFNACRDVALCDCTRLQQLFPESAFRSIQPPTSIASKGAVIFGRPSLRPAPSRLTEPQIPSSLYSLPNIPITTSVILQHDSPIDEAMEKIRRLDIEIHELSCERKRRLHTIH</sequence>
<dbReference type="RefSeq" id="XP_038781529.1">
    <property type="nucleotide sequence ID" value="XM_038935759.1"/>
</dbReference>
<reference evidence="1" key="2">
    <citation type="submission" date="2020-08" db="EMBL/GenBank/DDBJ databases">
        <title>Draft Genome Sequence of Cumin Blight Pathogen Alternaria burnsii.</title>
        <authorList>
            <person name="Feng Z."/>
        </authorList>
    </citation>
    <scope>NUCLEOTIDE SEQUENCE</scope>
    <source>
        <strain evidence="1">CBS107.38</strain>
    </source>
</reference>
<name>A0A8H7EB69_9PLEO</name>
<accession>A0A8H7EB69</accession>
<evidence type="ECO:0000313" key="2">
    <source>
        <dbReference type="Proteomes" id="UP000596902"/>
    </source>
</evidence>
<keyword evidence="2" id="KW-1185">Reference proteome</keyword>
<evidence type="ECO:0000313" key="1">
    <source>
        <dbReference type="EMBL" id="KAF7671151.1"/>
    </source>
</evidence>
<comment type="caution">
    <text evidence="1">The sequence shown here is derived from an EMBL/GenBank/DDBJ whole genome shotgun (WGS) entry which is preliminary data.</text>
</comment>
<protein>
    <submittedName>
        <fullName evidence="1">Uncharacterized protein</fullName>
    </submittedName>
</protein>
<dbReference type="Proteomes" id="UP000596902">
    <property type="component" value="Unassembled WGS sequence"/>
</dbReference>
<gene>
    <name evidence="1" type="ORF">GT037_010712</name>
</gene>